<evidence type="ECO:0000259" key="5">
    <source>
        <dbReference type="PROSITE" id="PS51464"/>
    </source>
</evidence>
<dbReference type="EMBL" id="CP101620">
    <property type="protein sequence ID" value="UTY39046.1"/>
    <property type="molecule type" value="Genomic_DNA"/>
</dbReference>
<dbReference type="InterPro" id="IPR000281">
    <property type="entry name" value="HTH_RpiR"/>
</dbReference>
<dbReference type="SUPFAM" id="SSF53697">
    <property type="entry name" value="SIS domain"/>
    <property type="match status" value="1"/>
</dbReference>
<evidence type="ECO:0000256" key="2">
    <source>
        <dbReference type="ARBA" id="ARBA00023125"/>
    </source>
</evidence>
<dbReference type="Pfam" id="PF01418">
    <property type="entry name" value="HTH_6"/>
    <property type="match status" value="1"/>
</dbReference>
<dbReference type="PROSITE" id="PS51071">
    <property type="entry name" value="HTH_RPIR"/>
    <property type="match status" value="1"/>
</dbReference>
<proteinExistence type="predicted"/>
<keyword evidence="3" id="KW-0804">Transcription</keyword>
<dbReference type="SUPFAM" id="SSF46689">
    <property type="entry name" value="Homeodomain-like"/>
    <property type="match status" value="1"/>
</dbReference>
<keyword evidence="1" id="KW-0805">Transcription regulation</keyword>
<dbReference type="InterPro" id="IPR046348">
    <property type="entry name" value="SIS_dom_sf"/>
</dbReference>
<evidence type="ECO:0000256" key="3">
    <source>
        <dbReference type="ARBA" id="ARBA00023163"/>
    </source>
</evidence>
<dbReference type="InterPro" id="IPR035472">
    <property type="entry name" value="RpiR-like_SIS"/>
</dbReference>
<evidence type="ECO:0000313" key="6">
    <source>
        <dbReference type="EMBL" id="UTY39046.1"/>
    </source>
</evidence>
<organism evidence="6 7">
    <name type="scientific">Allocoprobacillus halotolerans</name>
    <dbReference type="NCBI Taxonomy" id="2944914"/>
    <lineage>
        <taxon>Bacteria</taxon>
        <taxon>Bacillati</taxon>
        <taxon>Bacillota</taxon>
        <taxon>Erysipelotrichia</taxon>
        <taxon>Erysipelotrichales</taxon>
        <taxon>Erysipelotrichaceae</taxon>
        <taxon>Allocoprobacillus</taxon>
    </lineage>
</organism>
<accession>A0ABY5I4D2</accession>
<dbReference type="PANTHER" id="PTHR30514">
    <property type="entry name" value="GLUCOKINASE"/>
    <property type="match status" value="1"/>
</dbReference>
<dbReference type="InterPro" id="IPR047640">
    <property type="entry name" value="RpiR-like"/>
</dbReference>
<gene>
    <name evidence="6" type="ORF">NMU03_15935</name>
</gene>
<evidence type="ECO:0000313" key="7">
    <source>
        <dbReference type="Proteomes" id="UP001060112"/>
    </source>
</evidence>
<dbReference type="RefSeq" id="WP_290139879.1">
    <property type="nucleotide sequence ID" value="NZ_CP101620.1"/>
</dbReference>
<dbReference type="PANTHER" id="PTHR30514:SF10">
    <property type="entry name" value="MURR_RPIR FAMILY TRANSCRIPTIONAL REGULATOR"/>
    <property type="match status" value="1"/>
</dbReference>
<evidence type="ECO:0000256" key="1">
    <source>
        <dbReference type="ARBA" id="ARBA00023015"/>
    </source>
</evidence>
<dbReference type="PROSITE" id="PS51464">
    <property type="entry name" value="SIS"/>
    <property type="match status" value="1"/>
</dbReference>
<sequence length="294" mass="33622">MLLQEKMKTTKFSPSEAVVVQFILEKQDQIEKYTTTLIAGETYTSPSVLVRISKKLGFNGFNELKKAFLDEVYYLRNHFSDFDANLPFLSTESIMNIASIITKLKQESLNDTLSLIHHDTLQKSIRMMQKAESIKVFAISNLTFQAEEFVFKLRHIGFKAETYSINNTLYQEAKMTTSKDCAICISYSGESGELISATEILKKNHVPIIAISSVGENSLTRLADVHLQMTTREKSYSKIAGFTSLESISLLLDILYSCLFRTDYYKHYDFKVQLSQATEYRNIQNEIIQENKGE</sequence>
<dbReference type="InterPro" id="IPR036388">
    <property type="entry name" value="WH-like_DNA-bd_sf"/>
</dbReference>
<evidence type="ECO:0000259" key="4">
    <source>
        <dbReference type="PROSITE" id="PS51071"/>
    </source>
</evidence>
<dbReference type="InterPro" id="IPR009057">
    <property type="entry name" value="Homeodomain-like_sf"/>
</dbReference>
<dbReference type="CDD" id="cd05013">
    <property type="entry name" value="SIS_RpiR"/>
    <property type="match status" value="1"/>
</dbReference>
<protein>
    <submittedName>
        <fullName evidence="6">MurR/RpiR family transcriptional regulator</fullName>
    </submittedName>
</protein>
<feature type="domain" description="SIS" evidence="5">
    <location>
        <begin position="124"/>
        <end position="265"/>
    </location>
</feature>
<keyword evidence="2" id="KW-0238">DNA-binding</keyword>
<keyword evidence="7" id="KW-1185">Reference proteome</keyword>
<reference evidence="6" key="1">
    <citation type="submission" date="2022-07" db="EMBL/GenBank/DDBJ databases">
        <title>Faecal culturing of patients with breast cancer.</title>
        <authorList>
            <person name="Teng N.M.Y."/>
            <person name="Kiu R."/>
            <person name="Evans R."/>
            <person name="Baker D.J."/>
            <person name="Zenner C."/>
            <person name="Robinson S.D."/>
            <person name="Hall L.J."/>
        </authorList>
    </citation>
    <scope>NUCLEOTIDE SEQUENCE</scope>
    <source>
        <strain evidence="6">LH1062</strain>
    </source>
</reference>
<dbReference type="Proteomes" id="UP001060112">
    <property type="component" value="Chromosome"/>
</dbReference>
<name>A0ABY5I4D2_9FIRM</name>
<feature type="domain" description="HTH rpiR-type" evidence="4">
    <location>
        <begin position="1"/>
        <end position="75"/>
    </location>
</feature>
<dbReference type="InterPro" id="IPR001347">
    <property type="entry name" value="SIS_dom"/>
</dbReference>
<dbReference type="Gene3D" id="3.40.50.10490">
    <property type="entry name" value="Glucose-6-phosphate isomerase like protein, domain 1"/>
    <property type="match status" value="1"/>
</dbReference>
<dbReference type="Gene3D" id="1.10.10.10">
    <property type="entry name" value="Winged helix-like DNA-binding domain superfamily/Winged helix DNA-binding domain"/>
    <property type="match status" value="1"/>
</dbReference>
<dbReference type="Pfam" id="PF01380">
    <property type="entry name" value="SIS"/>
    <property type="match status" value="1"/>
</dbReference>